<dbReference type="InterPro" id="IPR050109">
    <property type="entry name" value="HTH-type_TetR-like_transc_reg"/>
</dbReference>
<dbReference type="PROSITE" id="PS01081">
    <property type="entry name" value="HTH_TETR_1"/>
    <property type="match status" value="1"/>
</dbReference>
<protein>
    <submittedName>
        <fullName evidence="4">TetR/AcrR family transcriptional regulator</fullName>
    </submittedName>
</protein>
<dbReference type="InterPro" id="IPR009057">
    <property type="entry name" value="Homeodomain-like_sf"/>
</dbReference>
<dbReference type="PANTHER" id="PTHR30055">
    <property type="entry name" value="HTH-TYPE TRANSCRIPTIONAL REGULATOR RUTR"/>
    <property type="match status" value="1"/>
</dbReference>
<dbReference type="PRINTS" id="PR00455">
    <property type="entry name" value="HTHTETR"/>
</dbReference>
<dbReference type="RefSeq" id="WP_050109668.1">
    <property type="nucleotide sequence ID" value="NZ_CABHWQ010000034.1"/>
</dbReference>
<accession>A0ABY5UJF7</accession>
<feature type="DNA-binding region" description="H-T-H motif" evidence="2">
    <location>
        <begin position="29"/>
        <end position="48"/>
    </location>
</feature>
<dbReference type="PROSITE" id="PS50977">
    <property type="entry name" value="HTH_TETR_2"/>
    <property type="match status" value="1"/>
</dbReference>
<sequence length="187" mass="20841">MARPLNEDKRRAILDSAVRIIASQGLGATTALIAKEAGISTGSLFTYFPDKVTLFNQLYLHIKTDVADALLQAFPLQADIKEKAFHVWQSYTVWACNQPERRAALQQLSASRIITEDTRQQSMSMFDAVNQVLSELGKSDLCQNVGFITAIMASLAETTVDFAVKEPEKAEEYTLNGFRAFWRTLGM</sequence>
<organism evidence="4 5">
    <name type="scientific">Yersinia alsatica</name>
    <dbReference type="NCBI Taxonomy" id="2890317"/>
    <lineage>
        <taxon>Bacteria</taxon>
        <taxon>Pseudomonadati</taxon>
        <taxon>Pseudomonadota</taxon>
        <taxon>Gammaproteobacteria</taxon>
        <taxon>Enterobacterales</taxon>
        <taxon>Yersiniaceae</taxon>
        <taxon>Yersinia</taxon>
    </lineage>
</organism>
<dbReference type="InterPro" id="IPR023772">
    <property type="entry name" value="DNA-bd_HTH_TetR-type_CS"/>
</dbReference>
<dbReference type="Proteomes" id="UP001057860">
    <property type="component" value="Chromosome"/>
</dbReference>
<dbReference type="Pfam" id="PF00440">
    <property type="entry name" value="TetR_N"/>
    <property type="match status" value="1"/>
</dbReference>
<evidence type="ECO:0000313" key="4">
    <source>
        <dbReference type="EMBL" id="UWM43601.1"/>
    </source>
</evidence>
<gene>
    <name evidence="4" type="ORF">N0H69_12775</name>
</gene>
<dbReference type="GeneID" id="75140888"/>
<name>A0ABY5UJF7_9GAMM</name>
<keyword evidence="1 2" id="KW-0238">DNA-binding</keyword>
<proteinExistence type="predicted"/>
<dbReference type="SUPFAM" id="SSF46689">
    <property type="entry name" value="Homeodomain-like"/>
    <property type="match status" value="1"/>
</dbReference>
<dbReference type="PANTHER" id="PTHR30055:SF222">
    <property type="entry name" value="REGULATORY PROTEIN"/>
    <property type="match status" value="1"/>
</dbReference>
<feature type="domain" description="HTH tetR-type" evidence="3">
    <location>
        <begin position="7"/>
        <end position="66"/>
    </location>
</feature>
<keyword evidence="5" id="KW-1185">Reference proteome</keyword>
<dbReference type="Gene3D" id="1.10.357.10">
    <property type="entry name" value="Tetracycline Repressor, domain 2"/>
    <property type="match status" value="1"/>
</dbReference>
<evidence type="ECO:0000313" key="5">
    <source>
        <dbReference type="Proteomes" id="UP001057860"/>
    </source>
</evidence>
<dbReference type="EMBL" id="CP104006">
    <property type="protein sequence ID" value="UWM43601.1"/>
    <property type="molecule type" value="Genomic_DNA"/>
</dbReference>
<reference evidence="4" key="1">
    <citation type="submission" date="2022-08" db="EMBL/GenBank/DDBJ databases">
        <authorList>
            <person name="Bogun A."/>
            <person name="Kislichkina A."/>
            <person name="Solomentsev V."/>
            <person name="Skryabin Y."/>
            <person name="Sizova A."/>
            <person name="Platonov M."/>
            <person name="Dentovskaya S."/>
        </authorList>
    </citation>
    <scope>NUCLEOTIDE SEQUENCE</scope>
    <source>
        <strain evidence="4">SCPM-O-B-7604</strain>
    </source>
</reference>
<evidence type="ECO:0000256" key="1">
    <source>
        <dbReference type="ARBA" id="ARBA00023125"/>
    </source>
</evidence>
<evidence type="ECO:0000256" key="2">
    <source>
        <dbReference type="PROSITE-ProRule" id="PRU00335"/>
    </source>
</evidence>
<evidence type="ECO:0000259" key="3">
    <source>
        <dbReference type="PROSITE" id="PS50977"/>
    </source>
</evidence>
<dbReference type="InterPro" id="IPR001647">
    <property type="entry name" value="HTH_TetR"/>
</dbReference>